<dbReference type="PANTHER" id="PTHR10696:SF21">
    <property type="entry name" value="TAUD_TFDA-LIKE DOMAIN-CONTAINING PROTEIN"/>
    <property type="match status" value="1"/>
</dbReference>
<feature type="domain" description="TauD/TfdA-like" evidence="3">
    <location>
        <begin position="34"/>
        <end position="151"/>
    </location>
</feature>
<dbReference type="EMBL" id="JAZAVK010000043">
    <property type="protein sequence ID" value="KAK7428336.1"/>
    <property type="molecule type" value="Genomic_DNA"/>
</dbReference>
<dbReference type="InterPro" id="IPR050411">
    <property type="entry name" value="AlphaKG_dependent_hydroxylases"/>
</dbReference>
<proteinExistence type="predicted"/>
<evidence type="ECO:0000256" key="1">
    <source>
        <dbReference type="ARBA" id="ARBA00023002"/>
    </source>
</evidence>
<dbReference type="InterPro" id="IPR003819">
    <property type="entry name" value="TauD/TfdA-like"/>
</dbReference>
<dbReference type="InterPro" id="IPR042098">
    <property type="entry name" value="TauD-like_sf"/>
</dbReference>
<accession>A0ABR1I4B8</accession>
<comment type="caution">
    <text evidence="4">The sequence shown here is derived from an EMBL/GenBank/DDBJ whole genome shotgun (WGS) entry which is preliminary data.</text>
</comment>
<dbReference type="SUPFAM" id="SSF51197">
    <property type="entry name" value="Clavaminate synthase-like"/>
    <property type="match status" value="1"/>
</dbReference>
<dbReference type="PANTHER" id="PTHR10696">
    <property type="entry name" value="GAMMA-BUTYROBETAINE HYDROXYLASE-RELATED"/>
    <property type="match status" value="1"/>
</dbReference>
<dbReference type="Gene3D" id="3.60.130.10">
    <property type="entry name" value="Clavaminate synthase-like"/>
    <property type="match status" value="1"/>
</dbReference>
<evidence type="ECO:0000313" key="4">
    <source>
        <dbReference type="EMBL" id="KAK7428336.1"/>
    </source>
</evidence>
<keyword evidence="5" id="KW-1185">Reference proteome</keyword>
<feature type="region of interest" description="Disordered" evidence="2">
    <location>
        <begin position="72"/>
        <end position="97"/>
    </location>
</feature>
<protein>
    <recommendedName>
        <fullName evidence="3">TauD/TfdA-like domain-containing protein</fullName>
    </recommendedName>
</protein>
<dbReference type="Proteomes" id="UP001498421">
    <property type="component" value="Unassembled WGS sequence"/>
</dbReference>
<sequence length="181" mass="20586">VFGAYGQHVLPTDDDITARQKIEEEVRRHSNVFEWNEDGSLTVTHTTPLVRIHKETGLATWFGNVTSAWGRSTHHGATEPPFRGDDNSYHPPPQYGDGEEIEKKYLDLALHIAESSQVLVKWEQGDLVLLDNYAVMHSRSAWKGERQVLAALWDQEGRIDDYDEGKEILKASPRRPVIVQD</sequence>
<evidence type="ECO:0000256" key="2">
    <source>
        <dbReference type="SAM" id="MobiDB-lite"/>
    </source>
</evidence>
<keyword evidence="1" id="KW-0560">Oxidoreductase</keyword>
<reference evidence="4 5" key="1">
    <citation type="journal article" date="2025" name="Microbiol. Resour. Announc.">
        <title>Draft genome sequences for Neonectria magnoliae and Neonectria punicea, canker pathogens of Liriodendron tulipifera and Acer saccharum in West Virginia.</title>
        <authorList>
            <person name="Petronek H.M."/>
            <person name="Kasson M.T."/>
            <person name="Metheny A.M."/>
            <person name="Stauder C.M."/>
            <person name="Lovett B."/>
            <person name="Lynch S.C."/>
            <person name="Garnas J.R."/>
            <person name="Kasson L.R."/>
            <person name="Stajich J.E."/>
        </authorList>
    </citation>
    <scope>NUCLEOTIDE SEQUENCE [LARGE SCALE GENOMIC DNA]</scope>
    <source>
        <strain evidence="4 5">NRRL 64651</strain>
    </source>
</reference>
<name>A0ABR1I4B8_9HYPO</name>
<feature type="non-terminal residue" evidence="4">
    <location>
        <position position="1"/>
    </location>
</feature>
<organism evidence="4 5">
    <name type="scientific">Neonectria magnoliae</name>
    <dbReference type="NCBI Taxonomy" id="2732573"/>
    <lineage>
        <taxon>Eukaryota</taxon>
        <taxon>Fungi</taxon>
        <taxon>Dikarya</taxon>
        <taxon>Ascomycota</taxon>
        <taxon>Pezizomycotina</taxon>
        <taxon>Sordariomycetes</taxon>
        <taxon>Hypocreomycetidae</taxon>
        <taxon>Hypocreales</taxon>
        <taxon>Nectriaceae</taxon>
        <taxon>Neonectria</taxon>
    </lineage>
</organism>
<dbReference type="Pfam" id="PF02668">
    <property type="entry name" value="TauD"/>
    <property type="match status" value="1"/>
</dbReference>
<evidence type="ECO:0000313" key="5">
    <source>
        <dbReference type="Proteomes" id="UP001498421"/>
    </source>
</evidence>
<evidence type="ECO:0000259" key="3">
    <source>
        <dbReference type="Pfam" id="PF02668"/>
    </source>
</evidence>
<gene>
    <name evidence="4" type="ORF">QQZ08_005233</name>
</gene>